<dbReference type="EMBL" id="LQPR01000012">
    <property type="protein sequence ID" value="ORW73858.1"/>
    <property type="molecule type" value="Genomic_DNA"/>
</dbReference>
<dbReference type="InterPro" id="IPR007361">
    <property type="entry name" value="DUF427"/>
</dbReference>
<organism evidence="2 3">
    <name type="scientific">Mycobacterium saskatchewanense</name>
    <dbReference type="NCBI Taxonomy" id="220927"/>
    <lineage>
        <taxon>Bacteria</taxon>
        <taxon>Bacillati</taxon>
        <taxon>Actinomycetota</taxon>
        <taxon>Actinomycetes</taxon>
        <taxon>Mycobacteriales</taxon>
        <taxon>Mycobacteriaceae</taxon>
        <taxon>Mycobacterium</taxon>
        <taxon>Mycobacterium simiae complex</taxon>
    </lineage>
</organism>
<reference evidence="2 3" key="1">
    <citation type="submission" date="2016-01" db="EMBL/GenBank/DDBJ databases">
        <title>The new phylogeny of the genus Mycobacterium.</title>
        <authorList>
            <person name="Tarcisio F."/>
            <person name="Conor M."/>
            <person name="Antonella G."/>
            <person name="Elisabetta G."/>
            <person name="Giulia F.S."/>
            <person name="Sara T."/>
            <person name="Anna F."/>
            <person name="Clotilde B."/>
            <person name="Roberto B."/>
            <person name="Veronica D.S."/>
            <person name="Fabio R."/>
            <person name="Monica P."/>
            <person name="Olivier J."/>
            <person name="Enrico T."/>
            <person name="Nicola S."/>
        </authorList>
    </citation>
    <scope>NUCLEOTIDE SEQUENCE [LARGE SCALE GENOMIC DNA]</scope>
    <source>
        <strain evidence="2 3">DSM 44616</strain>
    </source>
</reference>
<dbReference type="PANTHER" id="PTHR34310">
    <property type="entry name" value="DUF427 DOMAIN PROTEIN (AFU_ORTHOLOGUE AFUA_3G02220)"/>
    <property type="match status" value="1"/>
</dbReference>
<name>A0AAJ3NTP4_9MYCO</name>
<evidence type="ECO:0000313" key="2">
    <source>
        <dbReference type="EMBL" id="ORW73858.1"/>
    </source>
</evidence>
<sequence>MSLVAGRGPLSGDPAGWFSPGIPAEVVYAEPHPRRVQALRDGRLVIDTERALLVHRRGQPLSYAFPADEIRHLPTEPEPDAPGFVRVPWGAVDTWLEEGRKLVHYPPNPYHRVDCRRTRRHLRAAVDGTILVDTHDTVVVFETALEPRLYVDPTYVRTDLLRRSDMSTYCNYKGFATYWSVDLGDRVIEDAAWSYADPPPESLPIKGFLSFDAARVDVHAELPATHR</sequence>
<dbReference type="RefSeq" id="WP_085254382.1">
    <property type="nucleotide sequence ID" value="NZ_AP022573.1"/>
</dbReference>
<dbReference type="Gene3D" id="2.170.150.40">
    <property type="entry name" value="Domain of unknown function (DUF427)"/>
    <property type="match status" value="2"/>
</dbReference>
<evidence type="ECO:0000259" key="1">
    <source>
        <dbReference type="Pfam" id="PF04248"/>
    </source>
</evidence>
<accession>A0AAJ3NTP4</accession>
<evidence type="ECO:0000313" key="3">
    <source>
        <dbReference type="Proteomes" id="UP000193387"/>
    </source>
</evidence>
<keyword evidence="3" id="KW-1185">Reference proteome</keyword>
<protein>
    <recommendedName>
        <fullName evidence="1">DUF427 domain-containing protein</fullName>
    </recommendedName>
</protein>
<feature type="domain" description="DUF427" evidence="1">
    <location>
        <begin position="123"/>
        <end position="213"/>
    </location>
</feature>
<comment type="caution">
    <text evidence="2">The sequence shown here is derived from an EMBL/GenBank/DDBJ whole genome shotgun (WGS) entry which is preliminary data.</text>
</comment>
<dbReference type="Proteomes" id="UP000193387">
    <property type="component" value="Unassembled WGS sequence"/>
</dbReference>
<dbReference type="InterPro" id="IPR038694">
    <property type="entry name" value="DUF427_sf"/>
</dbReference>
<proteinExistence type="predicted"/>
<dbReference type="PANTHER" id="PTHR34310:SF9">
    <property type="entry name" value="BLR5716 PROTEIN"/>
    <property type="match status" value="1"/>
</dbReference>
<gene>
    <name evidence="2" type="ORF">AWC23_00675</name>
</gene>
<dbReference type="AlphaFoldDB" id="A0AAJ3NTP4"/>
<dbReference type="Pfam" id="PF04248">
    <property type="entry name" value="NTP_transf_9"/>
    <property type="match status" value="1"/>
</dbReference>